<dbReference type="EMBL" id="VBWP01000009">
    <property type="protein sequence ID" value="TLG72084.1"/>
    <property type="molecule type" value="Genomic_DNA"/>
</dbReference>
<dbReference type="InParanoid" id="A0A5R8Q8P1"/>
<name>A0A5R8Q8P1_9FIRM</name>
<proteinExistence type="predicted"/>
<keyword evidence="2" id="KW-1185">Reference proteome</keyword>
<protein>
    <submittedName>
        <fullName evidence="1">Uncharacterized protein</fullName>
    </submittedName>
</protein>
<gene>
    <name evidence="1" type="ORF">FEZ08_09635</name>
</gene>
<dbReference type="Proteomes" id="UP000306912">
    <property type="component" value="Unassembled WGS sequence"/>
</dbReference>
<evidence type="ECO:0000313" key="1">
    <source>
        <dbReference type="EMBL" id="TLG72084.1"/>
    </source>
</evidence>
<evidence type="ECO:0000313" key="2">
    <source>
        <dbReference type="Proteomes" id="UP000306912"/>
    </source>
</evidence>
<reference evidence="1 2" key="1">
    <citation type="submission" date="2019-05" db="EMBL/GenBank/DDBJ databases">
        <title>Culicoidintestinum kansasii gen. nov., sp. nov. from the gastrointestinal tract of the biting midge, Culicoides sonorensis.</title>
        <authorList>
            <person name="Neupane S."/>
            <person name="Ghosh A."/>
            <person name="Gunther S."/>
            <person name="Martin K."/>
            <person name="Zurek L."/>
        </authorList>
    </citation>
    <scope>NUCLEOTIDE SEQUENCE [LARGE SCALE GENOMIC DNA]</scope>
    <source>
        <strain evidence="1 2">CS-1</strain>
    </source>
</reference>
<comment type="caution">
    <text evidence="1">The sequence shown here is derived from an EMBL/GenBank/DDBJ whole genome shotgun (WGS) entry which is preliminary data.</text>
</comment>
<dbReference type="RefSeq" id="WP_138191808.1">
    <property type="nucleotide sequence ID" value="NZ_VBWP01000009.1"/>
</dbReference>
<organism evidence="1 2">
    <name type="scientific">Culicoidibacter larvae</name>
    <dbReference type="NCBI Taxonomy" id="2579976"/>
    <lineage>
        <taxon>Bacteria</taxon>
        <taxon>Bacillati</taxon>
        <taxon>Bacillota</taxon>
        <taxon>Culicoidibacteria</taxon>
        <taxon>Culicoidibacterales</taxon>
        <taxon>Culicoidibacteraceae</taxon>
        <taxon>Culicoidibacter</taxon>
    </lineage>
</organism>
<sequence>MEKLIIQKAGESVESTEVIRVSRTSKAIINDIAKRTNRSHIEISEAMLIFAAKHIQITDTNEEVI</sequence>
<dbReference type="AlphaFoldDB" id="A0A5R8Q8P1"/>
<accession>A0A5R8Q8P1</accession>